<dbReference type="RefSeq" id="WP_184796643.1">
    <property type="nucleotide sequence ID" value="NZ_JACIIZ010000001.1"/>
</dbReference>
<keyword evidence="3" id="KW-1185">Reference proteome</keyword>
<evidence type="ECO:0000313" key="3">
    <source>
        <dbReference type="Proteomes" id="UP000539175"/>
    </source>
</evidence>
<evidence type="ECO:0000313" key="2">
    <source>
        <dbReference type="EMBL" id="MBB6249686.1"/>
    </source>
</evidence>
<reference evidence="2 3" key="1">
    <citation type="submission" date="2020-08" db="EMBL/GenBank/DDBJ databases">
        <title>Genomic Encyclopedia of Type Strains, Phase IV (KMG-IV): sequencing the most valuable type-strain genomes for metagenomic binning, comparative biology and taxonomic classification.</title>
        <authorList>
            <person name="Goeker M."/>
        </authorList>
    </citation>
    <scope>NUCLEOTIDE SEQUENCE [LARGE SCALE GENOMIC DNA]</scope>
    <source>
        <strain evidence="2 3">DSM 22198</strain>
    </source>
</reference>
<dbReference type="PROSITE" id="PS51257">
    <property type="entry name" value="PROKAR_LIPOPROTEIN"/>
    <property type="match status" value="1"/>
</dbReference>
<name>A0A7X0AUS3_9PROT</name>
<dbReference type="AlphaFoldDB" id="A0A7X0AUS3"/>
<comment type="caution">
    <text evidence="2">The sequence shown here is derived from an EMBL/GenBank/DDBJ whole genome shotgun (WGS) entry which is preliminary data.</text>
</comment>
<evidence type="ECO:0000256" key="1">
    <source>
        <dbReference type="SAM" id="SignalP"/>
    </source>
</evidence>
<feature type="chain" id="PRO_5030674312" description="Lipoprotein" evidence="1">
    <location>
        <begin position="19"/>
        <end position="79"/>
    </location>
</feature>
<organism evidence="2 3">
    <name type="scientific">Nitrospirillum iridis</name>
    <dbReference type="NCBI Taxonomy" id="765888"/>
    <lineage>
        <taxon>Bacteria</taxon>
        <taxon>Pseudomonadati</taxon>
        <taxon>Pseudomonadota</taxon>
        <taxon>Alphaproteobacteria</taxon>
        <taxon>Rhodospirillales</taxon>
        <taxon>Azospirillaceae</taxon>
        <taxon>Nitrospirillum</taxon>
    </lineage>
</organism>
<feature type="signal peptide" evidence="1">
    <location>
        <begin position="1"/>
        <end position="18"/>
    </location>
</feature>
<evidence type="ECO:0008006" key="4">
    <source>
        <dbReference type="Google" id="ProtNLM"/>
    </source>
</evidence>
<dbReference type="Proteomes" id="UP000539175">
    <property type="component" value="Unassembled WGS sequence"/>
</dbReference>
<keyword evidence="1" id="KW-0732">Signal</keyword>
<dbReference type="EMBL" id="JACIIZ010000001">
    <property type="protein sequence ID" value="MBB6249686.1"/>
    <property type="molecule type" value="Genomic_DNA"/>
</dbReference>
<sequence length="79" mass="7834">MKNYLLLAATTCAVLAAAGCQTTPDASQTANAAAKPAGQAAPRNCVNTGSRLSGTCYAGGQADPKDLLNRPLGTKVPGS</sequence>
<accession>A0A7X0AUS3</accession>
<gene>
    <name evidence="2" type="ORF">FHS74_000219</name>
</gene>
<proteinExistence type="predicted"/>
<protein>
    <recommendedName>
        <fullName evidence="4">Lipoprotein</fullName>
    </recommendedName>
</protein>